<keyword evidence="2" id="KW-1185">Reference proteome</keyword>
<dbReference type="KEGG" id="ccal:108627193"/>
<sequence>MEDRDASRFNQTECFRVLGNKLICDCKLAWIWGLRNETKNTKLRDSLEQLTCFLEGNNTALKINNEVLEWNEQQLEIARNSEESWGENLRDGGVQDAGDAYMDDEYDDAEDYDDSSSNSDSQPKILMVEGKSHYVRNLLDLKLEELPCPEPSREDLMASEQPSSRHENARVGSSGSIWFSSSSRVGVDLSVLSCSAFLLLSVLFT</sequence>
<organism evidence="2 3">
    <name type="scientific">Ceratina calcarata</name>
    <dbReference type="NCBI Taxonomy" id="156304"/>
    <lineage>
        <taxon>Eukaryota</taxon>
        <taxon>Metazoa</taxon>
        <taxon>Ecdysozoa</taxon>
        <taxon>Arthropoda</taxon>
        <taxon>Hexapoda</taxon>
        <taxon>Insecta</taxon>
        <taxon>Pterygota</taxon>
        <taxon>Neoptera</taxon>
        <taxon>Endopterygota</taxon>
        <taxon>Hymenoptera</taxon>
        <taxon>Apocrita</taxon>
        <taxon>Aculeata</taxon>
        <taxon>Apoidea</taxon>
        <taxon>Anthophila</taxon>
        <taxon>Apidae</taxon>
        <taxon>Ceratina</taxon>
        <taxon>Zadontomerus</taxon>
    </lineage>
</organism>
<dbReference type="RefSeq" id="XP_017883786.2">
    <property type="nucleotide sequence ID" value="XM_018028297.2"/>
</dbReference>
<gene>
    <name evidence="3" type="primary">LOC108627193</name>
</gene>
<reference evidence="3" key="1">
    <citation type="submission" date="2025-08" db="UniProtKB">
        <authorList>
            <consortium name="RefSeq"/>
        </authorList>
    </citation>
    <scope>IDENTIFICATION</scope>
    <source>
        <tissue evidence="3">Whole body</tissue>
    </source>
</reference>
<feature type="compositionally biased region" description="Acidic residues" evidence="1">
    <location>
        <begin position="101"/>
        <end position="114"/>
    </location>
</feature>
<evidence type="ECO:0000313" key="2">
    <source>
        <dbReference type="Proteomes" id="UP000694925"/>
    </source>
</evidence>
<feature type="region of interest" description="Disordered" evidence="1">
    <location>
        <begin position="82"/>
        <end position="123"/>
    </location>
</feature>
<evidence type="ECO:0000256" key="1">
    <source>
        <dbReference type="SAM" id="MobiDB-lite"/>
    </source>
</evidence>
<accession>A0AAJ7J393</accession>
<dbReference type="AlphaFoldDB" id="A0AAJ7J393"/>
<dbReference type="GeneID" id="108627193"/>
<name>A0AAJ7J393_9HYME</name>
<dbReference type="Proteomes" id="UP000694925">
    <property type="component" value="Unplaced"/>
</dbReference>
<proteinExistence type="predicted"/>
<evidence type="ECO:0000313" key="3">
    <source>
        <dbReference type="RefSeq" id="XP_017883786.2"/>
    </source>
</evidence>
<protein>
    <submittedName>
        <fullName evidence="3">Uncharacterized protein LOC108627193</fullName>
    </submittedName>
</protein>
<feature type="region of interest" description="Disordered" evidence="1">
    <location>
        <begin position="150"/>
        <end position="171"/>
    </location>
</feature>